<dbReference type="EMBL" id="PYAW01000005">
    <property type="protein sequence ID" value="PSL44637.1"/>
    <property type="molecule type" value="Genomic_DNA"/>
</dbReference>
<accession>A0A2P8HEI6</accession>
<comment type="caution">
    <text evidence="1">The sequence shown here is derived from an EMBL/GenBank/DDBJ whole genome shotgun (WGS) entry which is preliminary data.</text>
</comment>
<name>A0A2P8HEI6_CHINA</name>
<protein>
    <submittedName>
        <fullName evidence="1">Uncharacterized protein</fullName>
    </submittedName>
</protein>
<evidence type="ECO:0000313" key="1">
    <source>
        <dbReference type="EMBL" id="PSL44637.1"/>
    </source>
</evidence>
<keyword evidence="2" id="KW-1185">Reference proteome</keyword>
<sequence>MVQPEDCKTEKIYLKPNDRSVYEYDQMPSLGLTALQITIHANNNS</sequence>
<dbReference type="Proteomes" id="UP000240971">
    <property type="component" value="Unassembled WGS sequence"/>
</dbReference>
<evidence type="ECO:0000313" key="2">
    <source>
        <dbReference type="Proteomes" id="UP000240971"/>
    </source>
</evidence>
<proteinExistence type="predicted"/>
<dbReference type="AlphaFoldDB" id="A0A2P8HEI6"/>
<reference evidence="1 2" key="1">
    <citation type="submission" date="2018-03" db="EMBL/GenBank/DDBJ databases">
        <title>Genomic Encyclopedia of Archaeal and Bacterial Type Strains, Phase II (KMG-II): from individual species to whole genera.</title>
        <authorList>
            <person name="Goeker M."/>
        </authorList>
    </citation>
    <scope>NUCLEOTIDE SEQUENCE [LARGE SCALE GENOMIC DNA]</scope>
    <source>
        <strain evidence="1 2">DSM 24859</strain>
    </source>
</reference>
<organism evidence="1 2">
    <name type="scientific">Chitinophaga niastensis</name>
    <dbReference type="NCBI Taxonomy" id="536980"/>
    <lineage>
        <taxon>Bacteria</taxon>
        <taxon>Pseudomonadati</taxon>
        <taxon>Bacteroidota</taxon>
        <taxon>Chitinophagia</taxon>
        <taxon>Chitinophagales</taxon>
        <taxon>Chitinophagaceae</taxon>
        <taxon>Chitinophaga</taxon>
    </lineage>
</organism>
<gene>
    <name evidence="1" type="ORF">CLV51_1059</name>
</gene>